<keyword evidence="4" id="KW-1185">Reference proteome</keyword>
<organism evidence="3 4">
    <name type="scientific">Desmophyllum pertusum</name>
    <dbReference type="NCBI Taxonomy" id="174260"/>
    <lineage>
        <taxon>Eukaryota</taxon>
        <taxon>Metazoa</taxon>
        <taxon>Cnidaria</taxon>
        <taxon>Anthozoa</taxon>
        <taxon>Hexacorallia</taxon>
        <taxon>Scleractinia</taxon>
        <taxon>Caryophylliina</taxon>
        <taxon>Caryophylliidae</taxon>
        <taxon>Desmophyllum</taxon>
    </lineage>
</organism>
<accession>A0A9X0D8S0</accession>
<dbReference type="AlphaFoldDB" id="A0A9X0D8S0"/>
<name>A0A9X0D8S0_9CNID</name>
<reference evidence="3" key="1">
    <citation type="submission" date="2023-01" db="EMBL/GenBank/DDBJ databases">
        <title>Genome assembly of the deep-sea coral Lophelia pertusa.</title>
        <authorList>
            <person name="Herrera S."/>
            <person name="Cordes E."/>
        </authorList>
    </citation>
    <scope>NUCLEOTIDE SEQUENCE</scope>
    <source>
        <strain evidence="3">USNM1676648</strain>
        <tissue evidence="3">Polyp</tissue>
    </source>
</reference>
<comment type="caution">
    <text evidence="3">The sequence shown here is derived from an EMBL/GenBank/DDBJ whole genome shotgun (WGS) entry which is preliminary data.</text>
</comment>
<keyword evidence="2" id="KW-0732">Signal</keyword>
<feature type="region of interest" description="Disordered" evidence="1">
    <location>
        <begin position="30"/>
        <end position="53"/>
    </location>
</feature>
<sequence>MKTFMPFLVLLAIIFAASFAMGWPTTLRETQSRPVKSQTSDSQSSIQSQSSLPETIEVVEGSLARLKSKPCVDEGDMYSCLYHIVVLEACETNEPEMWKMCRYTCNYC</sequence>
<feature type="chain" id="PRO_5040810981" description="ShKT domain-containing protein" evidence="2">
    <location>
        <begin position="21"/>
        <end position="108"/>
    </location>
</feature>
<evidence type="ECO:0000256" key="2">
    <source>
        <dbReference type="SAM" id="SignalP"/>
    </source>
</evidence>
<gene>
    <name evidence="3" type="ORF">OS493_021025</name>
</gene>
<evidence type="ECO:0000313" key="4">
    <source>
        <dbReference type="Proteomes" id="UP001163046"/>
    </source>
</evidence>
<dbReference type="Proteomes" id="UP001163046">
    <property type="component" value="Unassembled WGS sequence"/>
</dbReference>
<evidence type="ECO:0000256" key="1">
    <source>
        <dbReference type="SAM" id="MobiDB-lite"/>
    </source>
</evidence>
<feature type="compositionally biased region" description="Low complexity" evidence="1">
    <location>
        <begin position="37"/>
        <end position="51"/>
    </location>
</feature>
<proteinExistence type="predicted"/>
<evidence type="ECO:0008006" key="5">
    <source>
        <dbReference type="Google" id="ProtNLM"/>
    </source>
</evidence>
<dbReference type="EMBL" id="MU825409">
    <property type="protein sequence ID" value="KAJ7391005.1"/>
    <property type="molecule type" value="Genomic_DNA"/>
</dbReference>
<evidence type="ECO:0000313" key="3">
    <source>
        <dbReference type="EMBL" id="KAJ7391005.1"/>
    </source>
</evidence>
<protein>
    <recommendedName>
        <fullName evidence="5">ShKT domain-containing protein</fullName>
    </recommendedName>
</protein>
<feature type="signal peptide" evidence="2">
    <location>
        <begin position="1"/>
        <end position="20"/>
    </location>
</feature>